<dbReference type="InterPro" id="IPR036259">
    <property type="entry name" value="MFS_trans_sf"/>
</dbReference>
<evidence type="ECO:0000256" key="5">
    <source>
        <dbReference type="SAM" id="MobiDB-lite"/>
    </source>
</evidence>
<feature type="transmembrane region" description="Helical" evidence="6">
    <location>
        <begin position="112"/>
        <end position="132"/>
    </location>
</feature>
<accession>A0ABQ8G0V3</accession>
<evidence type="ECO:0000256" key="1">
    <source>
        <dbReference type="ARBA" id="ARBA00004141"/>
    </source>
</evidence>
<feature type="transmembrane region" description="Helical" evidence="6">
    <location>
        <begin position="271"/>
        <end position="290"/>
    </location>
</feature>
<keyword evidence="4 6" id="KW-0472">Membrane</keyword>
<evidence type="ECO:0000256" key="3">
    <source>
        <dbReference type="ARBA" id="ARBA00022989"/>
    </source>
</evidence>
<feature type="transmembrane region" description="Helical" evidence="6">
    <location>
        <begin position="202"/>
        <end position="222"/>
    </location>
</feature>
<dbReference type="Gene3D" id="1.20.1720.10">
    <property type="entry name" value="Multidrug resistance protein D"/>
    <property type="match status" value="1"/>
</dbReference>
<evidence type="ECO:0000313" key="8">
    <source>
        <dbReference type="EMBL" id="KAH7034326.1"/>
    </source>
</evidence>
<evidence type="ECO:0000256" key="2">
    <source>
        <dbReference type="ARBA" id="ARBA00022692"/>
    </source>
</evidence>
<name>A0ABQ8G0V3_9PEZI</name>
<feature type="transmembrane region" description="Helical" evidence="6">
    <location>
        <begin position="311"/>
        <end position="331"/>
    </location>
</feature>
<feature type="transmembrane region" description="Helical" evidence="6">
    <location>
        <begin position="447"/>
        <end position="465"/>
    </location>
</feature>
<keyword evidence="2 6" id="KW-0812">Transmembrane</keyword>
<reference evidence="8 9" key="1">
    <citation type="journal article" date="2021" name="Nat. Commun.">
        <title>Genetic determinants of endophytism in the Arabidopsis root mycobiome.</title>
        <authorList>
            <person name="Mesny F."/>
            <person name="Miyauchi S."/>
            <person name="Thiergart T."/>
            <person name="Pickel B."/>
            <person name="Atanasova L."/>
            <person name="Karlsson M."/>
            <person name="Huettel B."/>
            <person name="Barry K.W."/>
            <person name="Haridas S."/>
            <person name="Chen C."/>
            <person name="Bauer D."/>
            <person name="Andreopoulos W."/>
            <person name="Pangilinan J."/>
            <person name="LaButti K."/>
            <person name="Riley R."/>
            <person name="Lipzen A."/>
            <person name="Clum A."/>
            <person name="Drula E."/>
            <person name="Henrissat B."/>
            <person name="Kohler A."/>
            <person name="Grigoriev I.V."/>
            <person name="Martin F.M."/>
            <person name="Hacquard S."/>
        </authorList>
    </citation>
    <scope>NUCLEOTIDE SEQUENCE [LARGE SCALE GENOMIC DNA]</scope>
    <source>
        <strain evidence="8 9">MPI-SDFR-AT-0080</strain>
    </source>
</reference>
<dbReference type="PANTHER" id="PTHR23501">
    <property type="entry name" value="MAJOR FACILITATOR SUPERFAMILY"/>
    <property type="match status" value="1"/>
</dbReference>
<feature type="region of interest" description="Disordered" evidence="5">
    <location>
        <begin position="537"/>
        <end position="587"/>
    </location>
</feature>
<dbReference type="InterPro" id="IPR011701">
    <property type="entry name" value="MFS"/>
</dbReference>
<keyword evidence="3 6" id="KW-1133">Transmembrane helix</keyword>
<feature type="transmembrane region" description="Helical" evidence="6">
    <location>
        <begin position="505"/>
        <end position="524"/>
    </location>
</feature>
<organism evidence="8 9">
    <name type="scientific">Macrophomina phaseolina</name>
    <dbReference type="NCBI Taxonomy" id="35725"/>
    <lineage>
        <taxon>Eukaryota</taxon>
        <taxon>Fungi</taxon>
        <taxon>Dikarya</taxon>
        <taxon>Ascomycota</taxon>
        <taxon>Pezizomycotina</taxon>
        <taxon>Dothideomycetes</taxon>
        <taxon>Dothideomycetes incertae sedis</taxon>
        <taxon>Botryosphaeriales</taxon>
        <taxon>Botryosphaeriaceae</taxon>
        <taxon>Macrophomina</taxon>
    </lineage>
</organism>
<evidence type="ECO:0000313" key="9">
    <source>
        <dbReference type="Proteomes" id="UP000774617"/>
    </source>
</evidence>
<evidence type="ECO:0000256" key="4">
    <source>
        <dbReference type="ARBA" id="ARBA00023136"/>
    </source>
</evidence>
<evidence type="ECO:0000256" key="6">
    <source>
        <dbReference type="SAM" id="Phobius"/>
    </source>
</evidence>
<feature type="compositionally biased region" description="Basic and acidic residues" evidence="5">
    <location>
        <begin position="560"/>
        <end position="587"/>
    </location>
</feature>
<dbReference type="SUPFAM" id="SSF103473">
    <property type="entry name" value="MFS general substrate transporter"/>
    <property type="match status" value="1"/>
</dbReference>
<feature type="transmembrane region" description="Helical" evidence="6">
    <location>
        <begin position="243"/>
        <end position="265"/>
    </location>
</feature>
<dbReference type="PRINTS" id="PR01036">
    <property type="entry name" value="TCRTETB"/>
</dbReference>
<dbReference type="Pfam" id="PF07690">
    <property type="entry name" value="MFS_1"/>
    <property type="match status" value="1"/>
</dbReference>
<feature type="region of interest" description="Disordered" evidence="5">
    <location>
        <begin position="1"/>
        <end position="30"/>
    </location>
</feature>
<dbReference type="EMBL" id="JAGTJR010000037">
    <property type="protein sequence ID" value="KAH7034326.1"/>
    <property type="molecule type" value="Genomic_DNA"/>
</dbReference>
<keyword evidence="9" id="KW-1185">Reference proteome</keyword>
<dbReference type="PANTHER" id="PTHR23501:SF78">
    <property type="entry name" value="MAJOR FACILITATOR SUPERFAMILY (MFS) PROFILE DOMAIN-CONTAINING PROTEIN-RELATED"/>
    <property type="match status" value="1"/>
</dbReference>
<evidence type="ECO:0000259" key="7">
    <source>
        <dbReference type="PROSITE" id="PS50850"/>
    </source>
</evidence>
<dbReference type="PROSITE" id="PS50850">
    <property type="entry name" value="MFS"/>
    <property type="match status" value="1"/>
</dbReference>
<feature type="transmembrane region" description="Helical" evidence="6">
    <location>
        <begin position="138"/>
        <end position="159"/>
    </location>
</feature>
<comment type="caution">
    <text evidence="8">The sequence shown here is derived from an EMBL/GenBank/DDBJ whole genome shotgun (WGS) entry which is preliminary data.</text>
</comment>
<sequence>MDEEKQQAGPSEAVPGSAENPESTPGKHELIDNQNFEGQFKFSRLIVILSALAFTLFVSFVDQTSVSTALPAIAKDLNAFESISWVGTSFLIANTSFQLINGRLSDIFGRRACLLICMVILAVGDLLCGFAKSAVTLYIFRGIAGIGAGGINSLVMIIFSDLTTLKQRGKYQGLMEVNIALGNGIGPLIGGAFSQSDAGWRWTFWFVVPVTCVAGIAVFLATPKSAVSQGRIIDKAKMIDYPGMLLSLAGVIFLLIPISGGGTTYDWSSPFVISFLIIGGLLTLAFILVEHRFARYPTMPFRLFERRAAKILFTHNFVSGVVYYTDLYYLPLYYQIILDKSPLISGVLILPLILGFSLASALGGFAISRLGRTNPVIRAGYVLWTAGAGGRIAFGPRTSIGVVVGCLLVEGVGLGLSMQPVMIALLCNTRKEDRAVVTGLRNFLRTIGGAIGLAIAAAIINNVLLERLPPSLPRAAATQLANLLDSLPASERAEVVAAYMRGLHVVFYLGAPLMGACLVSSAFLEDVPLATAHDRYKKGEDVPQGGAAASAVAGSEELEMAGREGDEGRGSRENELNRVEEPGGARK</sequence>
<dbReference type="Gene3D" id="1.20.1250.20">
    <property type="entry name" value="MFS general substrate transporter like domains"/>
    <property type="match status" value="1"/>
</dbReference>
<dbReference type="InterPro" id="IPR020846">
    <property type="entry name" value="MFS_dom"/>
</dbReference>
<comment type="subcellular location">
    <subcellularLocation>
        <location evidence="1">Membrane</location>
        <topology evidence="1">Multi-pass membrane protein</topology>
    </subcellularLocation>
</comment>
<feature type="transmembrane region" description="Helical" evidence="6">
    <location>
        <begin position="42"/>
        <end position="62"/>
    </location>
</feature>
<feature type="compositionally biased region" description="Low complexity" evidence="5">
    <location>
        <begin position="545"/>
        <end position="555"/>
    </location>
</feature>
<gene>
    <name evidence="8" type="ORF">B0J12DRAFT_276690</name>
</gene>
<feature type="transmembrane region" description="Helical" evidence="6">
    <location>
        <begin position="343"/>
        <end position="367"/>
    </location>
</feature>
<dbReference type="Proteomes" id="UP000774617">
    <property type="component" value="Unassembled WGS sequence"/>
</dbReference>
<feature type="transmembrane region" description="Helical" evidence="6">
    <location>
        <begin position="400"/>
        <end position="426"/>
    </location>
</feature>
<proteinExistence type="predicted"/>
<feature type="domain" description="Major facilitator superfamily (MFS) profile" evidence="7">
    <location>
        <begin position="48"/>
        <end position="528"/>
    </location>
</feature>
<protein>
    <submittedName>
        <fullName evidence="8">Major facilitator superfamily domain-containing protein</fullName>
    </submittedName>
</protein>